<evidence type="ECO:0000256" key="2">
    <source>
        <dbReference type="ARBA" id="ARBA00022801"/>
    </source>
</evidence>
<dbReference type="GO" id="GO:0004553">
    <property type="term" value="F:hydrolase activity, hydrolyzing O-glycosyl compounds"/>
    <property type="evidence" value="ECO:0007669"/>
    <property type="project" value="InterPro"/>
</dbReference>
<dbReference type="PANTHER" id="PTHR22925">
    <property type="entry name" value="GLYCOSYL HYDROLASE 43 FAMILY MEMBER"/>
    <property type="match status" value="1"/>
</dbReference>
<evidence type="ECO:0000313" key="6">
    <source>
        <dbReference type="Proteomes" id="UP000321436"/>
    </source>
</evidence>
<dbReference type="SMART" id="SM00710">
    <property type="entry name" value="PbH1"/>
    <property type="match status" value="6"/>
</dbReference>
<protein>
    <recommendedName>
        <fullName evidence="4">Right handed beta helix domain-containing protein</fullName>
    </recommendedName>
</protein>
<dbReference type="Pfam" id="PF13229">
    <property type="entry name" value="Beta_helix"/>
    <property type="match status" value="1"/>
</dbReference>
<proteinExistence type="inferred from homology"/>
<dbReference type="SUPFAM" id="SSF75005">
    <property type="entry name" value="Arabinanase/levansucrase/invertase"/>
    <property type="match status" value="1"/>
</dbReference>
<keyword evidence="6" id="KW-1185">Reference proteome</keyword>
<dbReference type="Gene3D" id="2.160.20.10">
    <property type="entry name" value="Single-stranded right-handed beta-helix, Pectin lyase-like"/>
    <property type="match status" value="1"/>
</dbReference>
<dbReference type="InterPro" id="IPR039448">
    <property type="entry name" value="Beta_helix"/>
</dbReference>
<sequence length="823" mass="91314">MKRLFVLGCLLVCAIGAVANGIYYIDAINGKDSNSGLSPEQAWQSLDRVNRHVFQPGDRIRFRAGRIFEGQLKPQGNGSSTQLITIDSYGEGPKPRLQGNGLTTATLHLHNVSYWLVRDLDISNYGAERKPGRTGVLVESKDHGTVYSITLRALDIHDVNGSLVKKEGGGAGIICSNGGNKVLSNFDGLQIDSCTVRRTARNGILLNGNWSRQRWFPSKRVVIRANLIEGVPGDGIVPIGCDSALIEYNVMRDCPRLLPDGESAAGIWPWSCDNTLIQYNEVSDHKAPWDGQGFDSDWNCNNTIIQYNYSHDNEGGFLLVCDDGSAGRQYSVGNRGTIIRYNVSINDGFRTTGKHAGFSPVIHVTGPVVNTQIYNNVIVVPDRKGMDSTIIEMGTWHGYSDSTFFANNIFYAAADVDYVMAKSKRNFYNGNLYAGRHLHRPEDRNGVYADPLFRKTPASGQHGFSALDALRLRPGSPAIGKGVPVNMPEKDIFGQPLVADEINIGVDGISAAHFSTGAVWYDNAGDTINAHGGNLIYAEGRYYWFGEYRGRRASQGVSVYSSPDLRNWTAEGIALAPSEDPDSDITRGCLMERPKVIYNKKTKKYVMWFHLELKGKGYSAARAGVAVSDRITGPYRYTGSFRPNGHMSRDMTLFVDDDGKAYHMYAANENYDLRIARLTDDYLRPTTADSLLFANHREAPAIFRRKNTYYLITSGCTGWAPNKAMLHTASSPYGPWKPAGNPMEGTNADLTFGGQSTYVFPVPGKKDAFIYMGDQWNPANLKDSRYHWLPVQWRGDLPFIAWMDYWKLAWFDEGRNATLATDF</sequence>
<dbReference type="GO" id="GO:0005975">
    <property type="term" value="P:carbohydrate metabolic process"/>
    <property type="evidence" value="ECO:0007669"/>
    <property type="project" value="InterPro"/>
</dbReference>
<comment type="similarity">
    <text evidence="1">Belongs to the glycosyl hydrolase 43 family.</text>
</comment>
<dbReference type="InterPro" id="IPR012334">
    <property type="entry name" value="Pectin_lyas_fold"/>
</dbReference>
<keyword evidence="3" id="KW-0326">Glycosidase</keyword>
<dbReference type="AlphaFoldDB" id="A0A512RP74"/>
<dbReference type="InterPro" id="IPR006626">
    <property type="entry name" value="PbH1"/>
</dbReference>
<accession>A0A512RP74</accession>
<dbReference type="EMBL" id="BKAU01000005">
    <property type="protein sequence ID" value="GEP97487.1"/>
    <property type="molecule type" value="Genomic_DNA"/>
</dbReference>
<comment type="caution">
    <text evidence="5">The sequence shown here is derived from an EMBL/GenBank/DDBJ whole genome shotgun (WGS) entry which is preliminary data.</text>
</comment>
<name>A0A512RP74_9BACT</name>
<evidence type="ECO:0000259" key="4">
    <source>
        <dbReference type="Pfam" id="PF13229"/>
    </source>
</evidence>
<keyword evidence="2" id="KW-0378">Hydrolase</keyword>
<dbReference type="InterPro" id="IPR006710">
    <property type="entry name" value="Glyco_hydro_43"/>
</dbReference>
<dbReference type="InterPro" id="IPR011050">
    <property type="entry name" value="Pectin_lyase_fold/virulence"/>
</dbReference>
<reference evidence="5 6" key="1">
    <citation type="submission" date="2019-07" db="EMBL/GenBank/DDBJ databases">
        <title>Whole genome shotgun sequence of Chitinophaga cymbidii NBRC 109752.</title>
        <authorList>
            <person name="Hosoyama A."/>
            <person name="Uohara A."/>
            <person name="Ohji S."/>
            <person name="Ichikawa N."/>
        </authorList>
    </citation>
    <scope>NUCLEOTIDE SEQUENCE [LARGE SCALE GENOMIC DNA]</scope>
    <source>
        <strain evidence="5 6">NBRC 109752</strain>
    </source>
</reference>
<dbReference type="OrthoDB" id="3333873at2"/>
<feature type="domain" description="Right handed beta helix" evidence="4">
    <location>
        <begin position="180"/>
        <end position="319"/>
    </location>
</feature>
<dbReference type="CDD" id="cd18825">
    <property type="entry name" value="GH43_CtGH43-like"/>
    <property type="match status" value="1"/>
</dbReference>
<dbReference type="Gene3D" id="2.115.10.20">
    <property type="entry name" value="Glycosyl hydrolase domain, family 43"/>
    <property type="match status" value="1"/>
</dbReference>
<dbReference type="Pfam" id="PF04616">
    <property type="entry name" value="Glyco_hydro_43"/>
    <property type="match status" value="1"/>
</dbReference>
<dbReference type="InterPro" id="IPR023296">
    <property type="entry name" value="Glyco_hydro_beta-prop_sf"/>
</dbReference>
<dbReference type="PANTHER" id="PTHR22925:SF3">
    <property type="entry name" value="GLYCOSYL HYDROLASE FAMILY PROTEIN 43"/>
    <property type="match status" value="1"/>
</dbReference>
<evidence type="ECO:0000256" key="3">
    <source>
        <dbReference type="ARBA" id="ARBA00023295"/>
    </source>
</evidence>
<evidence type="ECO:0000256" key="1">
    <source>
        <dbReference type="ARBA" id="ARBA00009865"/>
    </source>
</evidence>
<evidence type="ECO:0000313" key="5">
    <source>
        <dbReference type="EMBL" id="GEP97487.1"/>
    </source>
</evidence>
<gene>
    <name evidence="5" type="ORF">CCY01nite_37470</name>
</gene>
<organism evidence="5 6">
    <name type="scientific">Chitinophaga cymbidii</name>
    <dbReference type="NCBI Taxonomy" id="1096750"/>
    <lineage>
        <taxon>Bacteria</taxon>
        <taxon>Pseudomonadati</taxon>
        <taxon>Bacteroidota</taxon>
        <taxon>Chitinophagia</taxon>
        <taxon>Chitinophagales</taxon>
        <taxon>Chitinophagaceae</taxon>
        <taxon>Chitinophaga</taxon>
    </lineage>
</organism>
<dbReference type="RefSeq" id="WP_146865134.1">
    <property type="nucleotide sequence ID" value="NZ_BKAU01000005.1"/>
</dbReference>
<dbReference type="Proteomes" id="UP000321436">
    <property type="component" value="Unassembled WGS sequence"/>
</dbReference>
<dbReference type="SUPFAM" id="SSF51126">
    <property type="entry name" value="Pectin lyase-like"/>
    <property type="match status" value="1"/>
</dbReference>